<evidence type="ECO:0000256" key="2">
    <source>
        <dbReference type="ARBA" id="ARBA00022833"/>
    </source>
</evidence>
<dbReference type="CDD" id="cd04280">
    <property type="entry name" value="ZnMc_astacin_like"/>
    <property type="match status" value="1"/>
</dbReference>
<dbReference type="EC" id="3.4.24.-" evidence="6"/>
<feature type="domain" description="Peptidase M12A" evidence="7">
    <location>
        <begin position="156"/>
        <end position="341"/>
    </location>
</feature>
<protein>
    <recommendedName>
        <fullName evidence="6">Metalloendopeptidase</fullName>
        <ecNumber evidence="6">3.4.24.-</ecNumber>
    </recommendedName>
</protein>
<keyword evidence="3 5" id="KW-0482">Metalloprotease</keyword>
<feature type="binding site" evidence="5">
    <location>
        <position position="238"/>
    </location>
    <ligand>
        <name>Zn(2+)</name>
        <dbReference type="ChEBI" id="CHEBI:29105"/>
        <note>catalytic</note>
    </ligand>
</feature>
<keyword evidence="9" id="KW-1185">Reference proteome</keyword>
<evidence type="ECO:0000256" key="4">
    <source>
        <dbReference type="ARBA" id="ARBA00023157"/>
    </source>
</evidence>
<dbReference type="Proteomes" id="UP000053660">
    <property type="component" value="Unassembled WGS sequence"/>
</dbReference>
<dbReference type="PROSITE" id="PS51864">
    <property type="entry name" value="ASTACIN"/>
    <property type="match status" value="1"/>
</dbReference>
<dbReference type="InterPro" id="IPR000742">
    <property type="entry name" value="EGF"/>
</dbReference>
<dbReference type="PANTHER" id="PTHR10127">
    <property type="entry name" value="DISCOIDIN, CUB, EGF, LAMININ , AND ZINC METALLOPROTEASE DOMAIN CONTAINING"/>
    <property type="match status" value="1"/>
</dbReference>
<keyword evidence="5 6" id="KW-0378">Hydrolase</keyword>
<evidence type="ECO:0000259" key="7">
    <source>
        <dbReference type="PROSITE" id="PS51864"/>
    </source>
</evidence>
<dbReference type="InterPro" id="IPR001506">
    <property type="entry name" value="Peptidase_M12A"/>
</dbReference>
<keyword evidence="5 6" id="KW-0645">Protease</keyword>
<evidence type="ECO:0000313" key="9">
    <source>
        <dbReference type="Proteomes" id="UP000053660"/>
    </source>
</evidence>
<reference evidence="8 9" key="1">
    <citation type="submission" date="2014-03" db="EMBL/GenBank/DDBJ databases">
        <title>Draft genome of the hookworm Oesophagostomum dentatum.</title>
        <authorList>
            <person name="Mitreva M."/>
        </authorList>
    </citation>
    <scope>NUCLEOTIDE SEQUENCE [LARGE SCALE GENOMIC DNA]</scope>
    <source>
        <strain evidence="8 9">OD-Hann</strain>
    </source>
</reference>
<dbReference type="GO" id="GO:0004222">
    <property type="term" value="F:metalloendopeptidase activity"/>
    <property type="evidence" value="ECO:0007669"/>
    <property type="project" value="UniProtKB-UniRule"/>
</dbReference>
<dbReference type="PROSITE" id="PS01186">
    <property type="entry name" value="EGF_2"/>
    <property type="match status" value="1"/>
</dbReference>
<dbReference type="EMBL" id="KN550073">
    <property type="protein sequence ID" value="KHJ95119.1"/>
    <property type="molecule type" value="Genomic_DNA"/>
</dbReference>
<organism evidence="8 9">
    <name type="scientific">Oesophagostomum dentatum</name>
    <name type="common">Nodular worm</name>
    <dbReference type="NCBI Taxonomy" id="61180"/>
    <lineage>
        <taxon>Eukaryota</taxon>
        <taxon>Metazoa</taxon>
        <taxon>Ecdysozoa</taxon>
        <taxon>Nematoda</taxon>
        <taxon>Chromadorea</taxon>
        <taxon>Rhabditida</taxon>
        <taxon>Rhabditina</taxon>
        <taxon>Rhabditomorpha</taxon>
        <taxon>Strongyloidea</taxon>
        <taxon>Strongylidae</taxon>
        <taxon>Oesophagostomum</taxon>
    </lineage>
</organism>
<dbReference type="OrthoDB" id="291007at2759"/>
<dbReference type="GO" id="GO:0008270">
    <property type="term" value="F:zinc ion binding"/>
    <property type="evidence" value="ECO:0007669"/>
    <property type="project" value="UniProtKB-UniRule"/>
</dbReference>
<sequence length="438" mass="49758">MVLNINIPYKPSARHALLNDLGRRQARRRSLFNLPSFNRTNDFHSKLTGIFEKLKGKIDKNILGIREKFHNLRNKIEKELELSDAQQVVLKDLLKNVRNVTITRVSSKGDSILDINDNSHGIGEILYQGDMLLTEDQADEITNDIRNGKNSRSKRQAYKDRYYPSTIWDQGLSYYFDTTASENVKRAFVLGAQMWQKDTCIDFFQSSTGKDPSHRVRVIAERLSSTSSPTCQAGIAAHEIGHALGFFHTHARHDRDQFITVNKENIRSGWLDQFATESTSTNDNYGITYDYGTIMHYGAHSSSMNGQPTMVPHDPTYSETLGSYIISFYELQMMNIHYGCTAKCASQQSAQCQNGGFPHPRNCRKCICPSGYGGDLCDEKPAGCGEELQADTQSKTFKNIIGDASKGQVRRESYDMCTYWIKVTIVFTIIKTFFYQEF</sequence>
<dbReference type="Gene3D" id="3.40.390.10">
    <property type="entry name" value="Collagenase (Catalytic Domain)"/>
    <property type="match status" value="1"/>
</dbReference>
<keyword evidence="2 5" id="KW-0862">Zinc</keyword>
<name>A0A0B1TCX5_OESDE</name>
<gene>
    <name evidence="8" type="ORF">OESDEN_04937</name>
</gene>
<dbReference type="GO" id="GO:0006508">
    <property type="term" value="P:proteolysis"/>
    <property type="evidence" value="ECO:0007669"/>
    <property type="project" value="UniProtKB-KW"/>
</dbReference>
<evidence type="ECO:0000256" key="6">
    <source>
        <dbReference type="RuleBase" id="RU361183"/>
    </source>
</evidence>
<feature type="binding site" evidence="5">
    <location>
        <position position="248"/>
    </location>
    <ligand>
        <name>Zn(2+)</name>
        <dbReference type="ChEBI" id="CHEBI:29105"/>
        <note>catalytic</note>
    </ligand>
</feature>
<dbReference type="MEROPS" id="M12.310"/>
<accession>A0A0B1TCX5</accession>
<dbReference type="SMART" id="SM00235">
    <property type="entry name" value="ZnMc"/>
    <property type="match status" value="1"/>
</dbReference>
<feature type="active site" evidence="5">
    <location>
        <position position="239"/>
    </location>
</feature>
<evidence type="ECO:0000256" key="3">
    <source>
        <dbReference type="ARBA" id="ARBA00023049"/>
    </source>
</evidence>
<dbReference type="PRINTS" id="PR00480">
    <property type="entry name" value="ASTACIN"/>
</dbReference>
<feature type="binding site" evidence="5">
    <location>
        <position position="242"/>
    </location>
    <ligand>
        <name>Zn(2+)</name>
        <dbReference type="ChEBI" id="CHEBI:29105"/>
        <note>catalytic</note>
    </ligand>
</feature>
<dbReference type="AlphaFoldDB" id="A0A0B1TCX5"/>
<comment type="cofactor">
    <cofactor evidence="5 6">
        <name>Zn(2+)</name>
        <dbReference type="ChEBI" id="CHEBI:29105"/>
    </cofactor>
    <text evidence="5 6">Binds 1 zinc ion per subunit.</text>
</comment>
<dbReference type="InterPro" id="IPR006026">
    <property type="entry name" value="Peptidase_Metallo"/>
</dbReference>
<comment type="caution">
    <text evidence="5">Lacks conserved residue(s) required for the propagation of feature annotation.</text>
</comment>
<dbReference type="PANTHER" id="PTHR10127:SF793">
    <property type="entry name" value="ZINC METALLOPROTEINASE NAS-31"/>
    <property type="match status" value="1"/>
</dbReference>
<dbReference type="Pfam" id="PF01400">
    <property type="entry name" value="Astacin"/>
    <property type="match status" value="1"/>
</dbReference>
<dbReference type="InterPro" id="IPR024079">
    <property type="entry name" value="MetalloPept_cat_dom_sf"/>
</dbReference>
<dbReference type="InterPro" id="IPR034035">
    <property type="entry name" value="Astacin-like_dom"/>
</dbReference>
<keyword evidence="4" id="KW-1015">Disulfide bond</keyword>
<evidence type="ECO:0000256" key="5">
    <source>
        <dbReference type="PROSITE-ProRule" id="PRU01211"/>
    </source>
</evidence>
<dbReference type="SUPFAM" id="SSF55486">
    <property type="entry name" value="Metalloproteases ('zincins'), catalytic domain"/>
    <property type="match status" value="1"/>
</dbReference>
<proteinExistence type="predicted"/>
<keyword evidence="1 5" id="KW-0479">Metal-binding</keyword>
<evidence type="ECO:0000256" key="1">
    <source>
        <dbReference type="ARBA" id="ARBA00022723"/>
    </source>
</evidence>
<evidence type="ECO:0000313" key="8">
    <source>
        <dbReference type="EMBL" id="KHJ95119.1"/>
    </source>
</evidence>